<feature type="region of interest" description="Disordered" evidence="1">
    <location>
        <begin position="1"/>
        <end position="30"/>
    </location>
</feature>
<organism evidence="2 3">
    <name type="scientific">Rhynchophorus ferrugineus</name>
    <name type="common">Red palm weevil</name>
    <name type="synonym">Curculio ferrugineus</name>
    <dbReference type="NCBI Taxonomy" id="354439"/>
    <lineage>
        <taxon>Eukaryota</taxon>
        <taxon>Metazoa</taxon>
        <taxon>Ecdysozoa</taxon>
        <taxon>Arthropoda</taxon>
        <taxon>Hexapoda</taxon>
        <taxon>Insecta</taxon>
        <taxon>Pterygota</taxon>
        <taxon>Neoptera</taxon>
        <taxon>Endopterygota</taxon>
        <taxon>Coleoptera</taxon>
        <taxon>Polyphaga</taxon>
        <taxon>Cucujiformia</taxon>
        <taxon>Curculionidae</taxon>
        <taxon>Dryophthorinae</taxon>
        <taxon>Rhynchophorus</taxon>
    </lineage>
</organism>
<evidence type="ECO:0000313" key="3">
    <source>
        <dbReference type="Proteomes" id="UP000625711"/>
    </source>
</evidence>
<dbReference type="AlphaFoldDB" id="A0A834HTU6"/>
<proteinExistence type="predicted"/>
<reference evidence="2" key="1">
    <citation type="submission" date="2020-08" db="EMBL/GenBank/DDBJ databases">
        <title>Genome sequencing and assembly of the red palm weevil Rhynchophorus ferrugineus.</title>
        <authorList>
            <person name="Dias G.B."/>
            <person name="Bergman C.M."/>
            <person name="Manee M."/>
        </authorList>
    </citation>
    <scope>NUCLEOTIDE SEQUENCE</scope>
    <source>
        <strain evidence="2">AA-2017</strain>
        <tissue evidence="2">Whole larva</tissue>
    </source>
</reference>
<gene>
    <name evidence="2" type="ORF">GWI33_019411</name>
</gene>
<keyword evidence="3" id="KW-1185">Reference proteome</keyword>
<evidence type="ECO:0000256" key="1">
    <source>
        <dbReference type="SAM" id="MobiDB-lite"/>
    </source>
</evidence>
<dbReference type="Proteomes" id="UP000625711">
    <property type="component" value="Unassembled WGS sequence"/>
</dbReference>
<accession>A0A834HTU6</accession>
<sequence length="75" mass="8106">MTVLKSESDDDWSIAEGLGGQSNPISTHSGVGDFLLKRDRDGLGSLADDGLKEAAFERTLTGRRLDTTRSLARLQ</sequence>
<dbReference type="EMBL" id="JAACXV010014434">
    <property type="protein sequence ID" value="KAF7267338.1"/>
    <property type="molecule type" value="Genomic_DNA"/>
</dbReference>
<evidence type="ECO:0000313" key="2">
    <source>
        <dbReference type="EMBL" id="KAF7267338.1"/>
    </source>
</evidence>
<name>A0A834HTU6_RHYFE</name>
<comment type="caution">
    <text evidence="2">The sequence shown here is derived from an EMBL/GenBank/DDBJ whole genome shotgun (WGS) entry which is preliminary data.</text>
</comment>
<protein>
    <submittedName>
        <fullName evidence="2">Uncharacterized protein</fullName>
    </submittedName>
</protein>